<accession>A0A9P5WXM0</accession>
<comment type="caution">
    <text evidence="2">The sequence shown here is derived from an EMBL/GenBank/DDBJ whole genome shotgun (WGS) entry which is preliminary data.</text>
</comment>
<gene>
    <name evidence="2" type="ORF">P691DRAFT_802637</name>
</gene>
<organism evidence="2 3">
    <name type="scientific">Macrolepiota fuliginosa MF-IS2</name>
    <dbReference type="NCBI Taxonomy" id="1400762"/>
    <lineage>
        <taxon>Eukaryota</taxon>
        <taxon>Fungi</taxon>
        <taxon>Dikarya</taxon>
        <taxon>Basidiomycota</taxon>
        <taxon>Agaricomycotina</taxon>
        <taxon>Agaricomycetes</taxon>
        <taxon>Agaricomycetidae</taxon>
        <taxon>Agaricales</taxon>
        <taxon>Agaricineae</taxon>
        <taxon>Agaricaceae</taxon>
        <taxon>Macrolepiota</taxon>
    </lineage>
</organism>
<sequence length="59" mass="6582">MLVNTRFLLAPATFLVLVLATLSVTVQALPVPVLDIRQSPDGWNFQQFGTVRPKKGDDW</sequence>
<feature type="signal peptide" evidence="1">
    <location>
        <begin position="1"/>
        <end position="28"/>
    </location>
</feature>
<feature type="chain" id="PRO_5040236500" evidence="1">
    <location>
        <begin position="29"/>
        <end position="59"/>
    </location>
</feature>
<proteinExistence type="predicted"/>
<dbReference type="AlphaFoldDB" id="A0A9P5WXM0"/>
<keyword evidence="1" id="KW-0732">Signal</keyword>
<keyword evidence="3" id="KW-1185">Reference proteome</keyword>
<dbReference type="EMBL" id="MU152613">
    <property type="protein sequence ID" value="KAF9440342.1"/>
    <property type="molecule type" value="Genomic_DNA"/>
</dbReference>
<reference evidence="2" key="1">
    <citation type="submission" date="2020-11" db="EMBL/GenBank/DDBJ databases">
        <authorList>
            <consortium name="DOE Joint Genome Institute"/>
            <person name="Ahrendt S."/>
            <person name="Riley R."/>
            <person name="Andreopoulos W."/>
            <person name="Labutti K."/>
            <person name="Pangilinan J."/>
            <person name="Ruiz-Duenas F.J."/>
            <person name="Barrasa J.M."/>
            <person name="Sanchez-Garcia M."/>
            <person name="Camarero S."/>
            <person name="Miyauchi S."/>
            <person name="Serrano A."/>
            <person name="Linde D."/>
            <person name="Babiker R."/>
            <person name="Drula E."/>
            <person name="Ayuso-Fernandez I."/>
            <person name="Pacheco R."/>
            <person name="Padilla G."/>
            <person name="Ferreira P."/>
            <person name="Barriuso J."/>
            <person name="Kellner H."/>
            <person name="Castanera R."/>
            <person name="Alfaro M."/>
            <person name="Ramirez L."/>
            <person name="Pisabarro A.G."/>
            <person name="Kuo A."/>
            <person name="Tritt A."/>
            <person name="Lipzen A."/>
            <person name="He G."/>
            <person name="Yan M."/>
            <person name="Ng V."/>
            <person name="Cullen D."/>
            <person name="Martin F."/>
            <person name="Rosso M.-N."/>
            <person name="Henrissat B."/>
            <person name="Hibbett D."/>
            <person name="Martinez A.T."/>
            <person name="Grigoriev I.V."/>
        </authorList>
    </citation>
    <scope>NUCLEOTIDE SEQUENCE</scope>
    <source>
        <strain evidence="2">MF-IS2</strain>
    </source>
</reference>
<protein>
    <submittedName>
        <fullName evidence="2">Uncharacterized protein</fullName>
    </submittedName>
</protein>
<evidence type="ECO:0000256" key="1">
    <source>
        <dbReference type="SAM" id="SignalP"/>
    </source>
</evidence>
<evidence type="ECO:0000313" key="2">
    <source>
        <dbReference type="EMBL" id="KAF9440342.1"/>
    </source>
</evidence>
<evidence type="ECO:0000313" key="3">
    <source>
        <dbReference type="Proteomes" id="UP000807342"/>
    </source>
</evidence>
<dbReference type="Proteomes" id="UP000807342">
    <property type="component" value="Unassembled WGS sequence"/>
</dbReference>
<name>A0A9P5WXM0_9AGAR</name>